<dbReference type="AlphaFoldDB" id="A0AAQ3PKA2"/>
<evidence type="ECO:0000256" key="1">
    <source>
        <dbReference type="SAM" id="MobiDB-lite"/>
    </source>
</evidence>
<dbReference type="Proteomes" id="UP001341281">
    <property type="component" value="Chromosome 01"/>
</dbReference>
<evidence type="ECO:0000313" key="2">
    <source>
        <dbReference type="EMBL" id="WVZ50784.1"/>
    </source>
</evidence>
<dbReference type="EMBL" id="CP144745">
    <property type="protein sequence ID" value="WVZ50784.1"/>
    <property type="molecule type" value="Genomic_DNA"/>
</dbReference>
<gene>
    <name evidence="2" type="ORF">U9M48_002008</name>
</gene>
<name>A0AAQ3PKA2_PASNO</name>
<keyword evidence="3" id="KW-1185">Reference proteome</keyword>
<feature type="region of interest" description="Disordered" evidence="1">
    <location>
        <begin position="63"/>
        <end position="85"/>
    </location>
</feature>
<feature type="compositionally biased region" description="Polar residues" evidence="1">
    <location>
        <begin position="63"/>
        <end position="78"/>
    </location>
</feature>
<organism evidence="2 3">
    <name type="scientific">Paspalum notatum var. saurae</name>
    <dbReference type="NCBI Taxonomy" id="547442"/>
    <lineage>
        <taxon>Eukaryota</taxon>
        <taxon>Viridiplantae</taxon>
        <taxon>Streptophyta</taxon>
        <taxon>Embryophyta</taxon>
        <taxon>Tracheophyta</taxon>
        <taxon>Spermatophyta</taxon>
        <taxon>Magnoliopsida</taxon>
        <taxon>Liliopsida</taxon>
        <taxon>Poales</taxon>
        <taxon>Poaceae</taxon>
        <taxon>PACMAD clade</taxon>
        <taxon>Panicoideae</taxon>
        <taxon>Andropogonodae</taxon>
        <taxon>Paspaleae</taxon>
        <taxon>Paspalinae</taxon>
        <taxon>Paspalum</taxon>
    </lineage>
</organism>
<reference evidence="2 3" key="1">
    <citation type="submission" date="2024-02" db="EMBL/GenBank/DDBJ databases">
        <title>High-quality chromosome-scale genome assembly of Pensacola bahiagrass (Paspalum notatum Flugge var. saurae).</title>
        <authorList>
            <person name="Vega J.M."/>
            <person name="Podio M."/>
            <person name="Orjuela J."/>
            <person name="Siena L.A."/>
            <person name="Pessino S.C."/>
            <person name="Combes M.C."/>
            <person name="Mariac C."/>
            <person name="Albertini E."/>
            <person name="Pupilli F."/>
            <person name="Ortiz J.P.A."/>
            <person name="Leblanc O."/>
        </authorList>
    </citation>
    <scope>NUCLEOTIDE SEQUENCE [LARGE SCALE GENOMIC DNA]</scope>
    <source>
        <strain evidence="2">R1</strain>
        <tissue evidence="2">Leaf</tissue>
    </source>
</reference>
<accession>A0AAQ3PKA2</accession>
<protein>
    <submittedName>
        <fullName evidence="2">Uncharacterized protein</fullName>
    </submittedName>
</protein>
<proteinExistence type="predicted"/>
<evidence type="ECO:0000313" key="3">
    <source>
        <dbReference type="Proteomes" id="UP001341281"/>
    </source>
</evidence>
<sequence length="85" mass="9133">MGILLVSGKKRYTNAVMAAIHPAKKKKIPAFIRHSMARKNCATRMVNTNPDATVTLCPADRTSSGKISLGTSQLSGPQDQPKPVE</sequence>